<protein>
    <recommendedName>
        <fullName evidence="4">DUF4939 domain-containing protein</fullName>
    </recommendedName>
</protein>
<feature type="compositionally biased region" description="Acidic residues" evidence="1">
    <location>
        <begin position="170"/>
        <end position="182"/>
    </location>
</feature>
<name>A0A0C9U1U8_SPHS4</name>
<feature type="compositionally biased region" description="Polar residues" evidence="1">
    <location>
        <begin position="59"/>
        <end position="68"/>
    </location>
</feature>
<sequence length="352" mass="37351">MTGTQQYVACTSPIVVELGKPNLNVAKEHVMREGIHLAKILADPEKAPSASHGRVRGTTPKSSHTLVHSVSLPAHGKTLSGLPSVPEDAHTSQPNLPGRYASLNPSKSAEDTPTSTPNPSGGGGGPGRGGEDGGDGGGPPGSGPPPPGGGPDPNPNPDPDDGDGGGPSDDNGDPSSDDADDEALNRSYKDDLTIIAKHVIDKDGGNIKVRVPDTFNGLDPDKLRNFILGCRLYFQGNKRAFRSEDNQVTFAILYLHGTALDHFEPYILGEIPKAQMMTSWALFQAQGSGQNFPALENTCFEDIFQVSSEAFLTESFGVLYPDDEAKEQLDLVVFPEDGKASMFFASFEKWKT</sequence>
<evidence type="ECO:0000313" key="2">
    <source>
        <dbReference type="EMBL" id="KIJ23002.1"/>
    </source>
</evidence>
<reference evidence="2 3" key="1">
    <citation type="submission" date="2014-06" db="EMBL/GenBank/DDBJ databases">
        <title>Evolutionary Origins and Diversification of the Mycorrhizal Mutualists.</title>
        <authorList>
            <consortium name="DOE Joint Genome Institute"/>
            <consortium name="Mycorrhizal Genomics Consortium"/>
            <person name="Kohler A."/>
            <person name="Kuo A."/>
            <person name="Nagy L.G."/>
            <person name="Floudas D."/>
            <person name="Copeland A."/>
            <person name="Barry K.W."/>
            <person name="Cichocki N."/>
            <person name="Veneault-Fourrey C."/>
            <person name="LaButti K."/>
            <person name="Lindquist E.A."/>
            <person name="Lipzen A."/>
            <person name="Lundell T."/>
            <person name="Morin E."/>
            <person name="Murat C."/>
            <person name="Riley R."/>
            <person name="Ohm R."/>
            <person name="Sun H."/>
            <person name="Tunlid A."/>
            <person name="Henrissat B."/>
            <person name="Grigoriev I.V."/>
            <person name="Hibbett D.S."/>
            <person name="Martin F."/>
        </authorList>
    </citation>
    <scope>NUCLEOTIDE SEQUENCE [LARGE SCALE GENOMIC DNA]</scope>
    <source>
        <strain evidence="2 3">SS14</strain>
    </source>
</reference>
<feature type="compositionally biased region" description="Pro residues" evidence="1">
    <location>
        <begin position="141"/>
        <end position="157"/>
    </location>
</feature>
<proteinExistence type="predicted"/>
<feature type="compositionally biased region" description="Polar residues" evidence="1">
    <location>
        <begin position="103"/>
        <end position="115"/>
    </location>
</feature>
<feature type="region of interest" description="Disordered" evidence="1">
    <location>
        <begin position="43"/>
        <end position="183"/>
    </location>
</feature>
<accession>A0A0C9U1U8</accession>
<dbReference type="HOGENOM" id="CLU_084851_0_0_1"/>
<dbReference type="EMBL" id="KN837843">
    <property type="protein sequence ID" value="KIJ23002.1"/>
    <property type="molecule type" value="Genomic_DNA"/>
</dbReference>
<dbReference type="AlphaFoldDB" id="A0A0C9U1U8"/>
<gene>
    <name evidence="2" type="ORF">M422DRAFT_276499</name>
</gene>
<evidence type="ECO:0008006" key="4">
    <source>
        <dbReference type="Google" id="ProtNLM"/>
    </source>
</evidence>
<keyword evidence="3" id="KW-1185">Reference proteome</keyword>
<dbReference type="OrthoDB" id="5552562at2759"/>
<evidence type="ECO:0000256" key="1">
    <source>
        <dbReference type="SAM" id="MobiDB-lite"/>
    </source>
</evidence>
<dbReference type="Proteomes" id="UP000054279">
    <property type="component" value="Unassembled WGS sequence"/>
</dbReference>
<evidence type="ECO:0000313" key="3">
    <source>
        <dbReference type="Proteomes" id="UP000054279"/>
    </source>
</evidence>
<organism evidence="2 3">
    <name type="scientific">Sphaerobolus stellatus (strain SS14)</name>
    <dbReference type="NCBI Taxonomy" id="990650"/>
    <lineage>
        <taxon>Eukaryota</taxon>
        <taxon>Fungi</taxon>
        <taxon>Dikarya</taxon>
        <taxon>Basidiomycota</taxon>
        <taxon>Agaricomycotina</taxon>
        <taxon>Agaricomycetes</taxon>
        <taxon>Phallomycetidae</taxon>
        <taxon>Geastrales</taxon>
        <taxon>Sphaerobolaceae</taxon>
        <taxon>Sphaerobolus</taxon>
    </lineage>
</organism>